<accession>A0A699HAA5</accession>
<comment type="caution">
    <text evidence="2">The sequence shown here is derived from an EMBL/GenBank/DDBJ whole genome shotgun (WGS) entry which is preliminary data.</text>
</comment>
<dbReference type="InterPro" id="IPR043128">
    <property type="entry name" value="Rev_trsase/Diguanyl_cyclase"/>
</dbReference>
<gene>
    <name evidence="2" type="ORF">Tci_343530</name>
</gene>
<dbReference type="InterPro" id="IPR012337">
    <property type="entry name" value="RNaseH-like_sf"/>
</dbReference>
<dbReference type="AlphaFoldDB" id="A0A699HAA5"/>
<dbReference type="SUPFAM" id="SSF56672">
    <property type="entry name" value="DNA/RNA polymerases"/>
    <property type="match status" value="1"/>
</dbReference>
<name>A0A699HAA5_TANCI</name>
<organism evidence="2">
    <name type="scientific">Tanacetum cinerariifolium</name>
    <name type="common">Dalmatian daisy</name>
    <name type="synonym">Chrysanthemum cinerariifolium</name>
    <dbReference type="NCBI Taxonomy" id="118510"/>
    <lineage>
        <taxon>Eukaryota</taxon>
        <taxon>Viridiplantae</taxon>
        <taxon>Streptophyta</taxon>
        <taxon>Embryophyta</taxon>
        <taxon>Tracheophyta</taxon>
        <taxon>Spermatophyta</taxon>
        <taxon>Magnoliopsida</taxon>
        <taxon>eudicotyledons</taxon>
        <taxon>Gunneridae</taxon>
        <taxon>Pentapetalae</taxon>
        <taxon>asterids</taxon>
        <taxon>campanulids</taxon>
        <taxon>Asterales</taxon>
        <taxon>Asteraceae</taxon>
        <taxon>Asteroideae</taxon>
        <taxon>Anthemideae</taxon>
        <taxon>Anthemidinae</taxon>
        <taxon>Tanacetum</taxon>
    </lineage>
</organism>
<dbReference type="Gene3D" id="3.30.420.10">
    <property type="entry name" value="Ribonuclease H-like superfamily/Ribonuclease H"/>
    <property type="match status" value="1"/>
</dbReference>
<proteinExistence type="predicted"/>
<dbReference type="InterPro" id="IPR036397">
    <property type="entry name" value="RNaseH_sf"/>
</dbReference>
<dbReference type="InterPro" id="IPR050951">
    <property type="entry name" value="Retrovirus_Pol_polyprotein"/>
</dbReference>
<protein>
    <recommendedName>
        <fullName evidence="1">Integrase catalytic domain-containing protein</fullName>
    </recommendedName>
</protein>
<dbReference type="PROSITE" id="PS50994">
    <property type="entry name" value="INTEGRASE"/>
    <property type="match status" value="1"/>
</dbReference>
<dbReference type="Gene3D" id="3.30.70.270">
    <property type="match status" value="2"/>
</dbReference>
<dbReference type="Pfam" id="PF00078">
    <property type="entry name" value="RVT_1"/>
    <property type="match status" value="1"/>
</dbReference>
<dbReference type="InterPro" id="IPR001584">
    <property type="entry name" value="Integrase_cat-core"/>
</dbReference>
<dbReference type="GO" id="GO:0003676">
    <property type="term" value="F:nucleic acid binding"/>
    <property type="evidence" value="ECO:0007669"/>
    <property type="project" value="InterPro"/>
</dbReference>
<feature type="domain" description="Integrase catalytic" evidence="1">
    <location>
        <begin position="201"/>
        <end position="316"/>
    </location>
</feature>
<dbReference type="PANTHER" id="PTHR37984:SF5">
    <property type="entry name" value="PROTEIN NYNRIN-LIKE"/>
    <property type="match status" value="1"/>
</dbReference>
<evidence type="ECO:0000313" key="2">
    <source>
        <dbReference type="EMBL" id="GEX71555.1"/>
    </source>
</evidence>
<evidence type="ECO:0000259" key="1">
    <source>
        <dbReference type="PROSITE" id="PS50994"/>
    </source>
</evidence>
<dbReference type="Pfam" id="PF17921">
    <property type="entry name" value="Integrase_H2C2"/>
    <property type="match status" value="1"/>
</dbReference>
<sequence length="316" mass="36888">MDLKNRMCRPCLDKFVIVFIDDIFIYSKTQEEQEVHLGIVLELLKEEKLYVKFSKCKFWLQEVPFLGHVINGDGIHVDPSKTEAVKNWEAPRTLSEVRSFLGLAGYYRRFTENFLKIAKSLTILTLKKLFSDYDCEIRYHPGKENVVADALSRKERVKPKSVLLKGDVRTLIMDEAHKLKYSIHPRADKMYYDFRDRYWWSGMKTDIAVYEMIAIDFVTKLPRTSSGHDTIWVIMDQLTKSAHFSPMREDYKMDRLARLYLNEIVAGHGVLISIIFDRDSHFTSSFWQSMQEALGTCLDMSTAYHPQTNGQSEHTS</sequence>
<dbReference type="PANTHER" id="PTHR37984">
    <property type="entry name" value="PROTEIN CBG26694"/>
    <property type="match status" value="1"/>
</dbReference>
<dbReference type="GO" id="GO:0015074">
    <property type="term" value="P:DNA integration"/>
    <property type="evidence" value="ECO:0007669"/>
    <property type="project" value="InterPro"/>
</dbReference>
<reference evidence="2" key="1">
    <citation type="journal article" date="2019" name="Sci. Rep.">
        <title>Draft genome of Tanacetum cinerariifolium, the natural source of mosquito coil.</title>
        <authorList>
            <person name="Yamashiro T."/>
            <person name="Shiraishi A."/>
            <person name="Satake H."/>
            <person name="Nakayama K."/>
        </authorList>
    </citation>
    <scope>NUCLEOTIDE SEQUENCE</scope>
</reference>
<dbReference type="InterPro" id="IPR041588">
    <property type="entry name" value="Integrase_H2C2"/>
</dbReference>
<dbReference type="InterPro" id="IPR043502">
    <property type="entry name" value="DNA/RNA_pol_sf"/>
</dbReference>
<dbReference type="SUPFAM" id="SSF53098">
    <property type="entry name" value="Ribonuclease H-like"/>
    <property type="match status" value="1"/>
</dbReference>
<dbReference type="EMBL" id="BKCJ010125402">
    <property type="protein sequence ID" value="GEX71555.1"/>
    <property type="molecule type" value="Genomic_DNA"/>
</dbReference>
<dbReference type="InterPro" id="IPR000477">
    <property type="entry name" value="RT_dom"/>
</dbReference>